<dbReference type="AlphaFoldDB" id="A0A834CRL5"/>
<evidence type="ECO:0000313" key="2">
    <source>
        <dbReference type="EMBL" id="KAF6733639.1"/>
    </source>
</evidence>
<name>A0A834CRL5_ORYME</name>
<feature type="transmembrane region" description="Helical" evidence="1">
    <location>
        <begin position="38"/>
        <end position="55"/>
    </location>
</feature>
<dbReference type="EMBL" id="WKFB01000155">
    <property type="protein sequence ID" value="KAF6733639.1"/>
    <property type="molecule type" value="Genomic_DNA"/>
</dbReference>
<proteinExistence type="predicted"/>
<keyword evidence="1" id="KW-0472">Membrane</keyword>
<dbReference type="Proteomes" id="UP000646548">
    <property type="component" value="Unassembled WGS sequence"/>
</dbReference>
<comment type="caution">
    <text evidence="2">The sequence shown here is derived from an EMBL/GenBank/DDBJ whole genome shotgun (WGS) entry which is preliminary data.</text>
</comment>
<organism evidence="2 3">
    <name type="scientific">Oryzias melastigma</name>
    <name type="common">Marine medaka</name>
    <dbReference type="NCBI Taxonomy" id="30732"/>
    <lineage>
        <taxon>Eukaryota</taxon>
        <taxon>Metazoa</taxon>
        <taxon>Chordata</taxon>
        <taxon>Craniata</taxon>
        <taxon>Vertebrata</taxon>
        <taxon>Euteleostomi</taxon>
        <taxon>Actinopterygii</taxon>
        <taxon>Neopterygii</taxon>
        <taxon>Teleostei</taxon>
        <taxon>Neoteleostei</taxon>
        <taxon>Acanthomorphata</taxon>
        <taxon>Ovalentaria</taxon>
        <taxon>Atherinomorphae</taxon>
        <taxon>Beloniformes</taxon>
        <taxon>Adrianichthyidae</taxon>
        <taxon>Oryziinae</taxon>
        <taxon>Oryzias</taxon>
    </lineage>
</organism>
<reference evidence="2" key="1">
    <citation type="journal article" name="BMC Genomics">
        <title>Long-read sequencing and de novo genome assembly of marine medaka (Oryzias melastigma).</title>
        <authorList>
            <person name="Liang P."/>
            <person name="Saqib H.S.A."/>
            <person name="Ni X."/>
            <person name="Shen Y."/>
        </authorList>
    </citation>
    <scope>NUCLEOTIDE SEQUENCE</scope>
    <source>
        <strain evidence="2">Bigg-433</strain>
    </source>
</reference>
<accession>A0A834CRL5</accession>
<keyword evidence="1" id="KW-1133">Transmembrane helix</keyword>
<evidence type="ECO:0000313" key="3">
    <source>
        <dbReference type="Proteomes" id="UP000646548"/>
    </source>
</evidence>
<gene>
    <name evidence="2" type="ORF">FQA47_025033</name>
</gene>
<sequence>MQPHTSQRTCQLLGSSVVPEQYMVQPLFMLKLYTWRPLLYFCVIVVVAVDGVLYVKTYIKSNVITVPHYSSLGAHQMFPELPNYGNRGHLCPLLECKVQPQHKFCSNIYHRKSR</sequence>
<keyword evidence="1" id="KW-0812">Transmembrane</keyword>
<protein>
    <submittedName>
        <fullName evidence="2">Uncharacterized protein</fullName>
    </submittedName>
</protein>
<evidence type="ECO:0000256" key="1">
    <source>
        <dbReference type="SAM" id="Phobius"/>
    </source>
</evidence>